<dbReference type="RefSeq" id="WP_012645015.1">
    <property type="nucleotide sequence ID" value="NC_011978.1"/>
</dbReference>
<dbReference type="GO" id="GO:0051539">
    <property type="term" value="F:4 iron, 4 sulfur cluster binding"/>
    <property type="evidence" value="ECO:0007669"/>
    <property type="project" value="UniProtKB-KW"/>
</dbReference>
<keyword evidence="4" id="KW-0408">Iron</keyword>
<dbReference type="NCBIfam" id="TIGR00722">
    <property type="entry name" value="ttdA_fumA_fumB"/>
    <property type="match status" value="1"/>
</dbReference>
<comment type="similarity">
    <text evidence="1">Belongs to the class-I fumarase family.</text>
</comment>
<evidence type="ECO:0000313" key="9">
    <source>
        <dbReference type="Proteomes" id="UP000000445"/>
    </source>
</evidence>
<evidence type="ECO:0000256" key="2">
    <source>
        <dbReference type="ARBA" id="ARBA00022485"/>
    </source>
</evidence>
<dbReference type="PANTHER" id="PTHR30389">
    <property type="entry name" value="FUMARATE HYDRATASE-RELATED"/>
    <property type="match status" value="1"/>
</dbReference>
<accession>B9KBA8</accession>
<feature type="domain" description="Fe-S hydro-lyase tartrate dehydratase alpha-type catalytic" evidence="7">
    <location>
        <begin position="10"/>
        <end position="268"/>
    </location>
</feature>
<keyword evidence="2" id="KW-0004">4Fe-4S</keyword>
<keyword evidence="5" id="KW-0411">Iron-sulfur</keyword>
<dbReference type="Pfam" id="PF05681">
    <property type="entry name" value="Fumerase"/>
    <property type="match status" value="1"/>
</dbReference>
<evidence type="ECO:0000313" key="8">
    <source>
        <dbReference type="EMBL" id="ACM22305.1"/>
    </source>
</evidence>
<dbReference type="InterPro" id="IPR051208">
    <property type="entry name" value="Class-I_Fumarase/Tartrate_DH"/>
</dbReference>
<dbReference type="GO" id="GO:0016829">
    <property type="term" value="F:lyase activity"/>
    <property type="evidence" value="ECO:0007669"/>
    <property type="project" value="UniProtKB-KW"/>
</dbReference>
<dbReference type="HOGENOM" id="CLU_041245_0_0_0"/>
<evidence type="ECO:0000256" key="6">
    <source>
        <dbReference type="ARBA" id="ARBA00023239"/>
    </source>
</evidence>
<name>B9KBA8_THENN</name>
<evidence type="ECO:0000256" key="5">
    <source>
        <dbReference type="ARBA" id="ARBA00023014"/>
    </source>
</evidence>
<dbReference type="KEGG" id="tna:CTN_0128"/>
<evidence type="ECO:0000256" key="4">
    <source>
        <dbReference type="ARBA" id="ARBA00023004"/>
    </source>
</evidence>
<evidence type="ECO:0000256" key="1">
    <source>
        <dbReference type="ARBA" id="ARBA00008876"/>
    </source>
</evidence>
<dbReference type="STRING" id="309803.CTN_0128"/>
<keyword evidence="6" id="KW-0456">Lyase</keyword>
<evidence type="ECO:0000259" key="7">
    <source>
        <dbReference type="Pfam" id="PF05681"/>
    </source>
</evidence>
<dbReference type="AlphaFoldDB" id="B9KBA8"/>
<dbReference type="EMBL" id="CP000916">
    <property type="protein sequence ID" value="ACM22305.1"/>
    <property type="molecule type" value="Genomic_DNA"/>
</dbReference>
<keyword evidence="3" id="KW-0479">Metal-binding</keyword>
<sequence length="272" mass="30805">MIRAHTVLEKVKKAIVEANVRINEEVREIIEEYEGPFSDIIKENYRISKEENLPLCQDTGMVEFFVFLGHTIELEEPIEQTLNRAVEEVYREYPFRFSVVSDPLFDRINTETNTPAVVHLFQVEGKRLEIRFLVKGGGSENLSVLRMMNPTSGVDRIKEFVVEHIRENGAKACPPLHVGIGIGGTADKAVLLSKLALTRDFKERNEDPRYAELERELESELNLLGIGFQGLGRGKTVYSVHVEHFPTHIATLPVAISVDCYLCRKGKVIVEG</sequence>
<reference evidence="8 9" key="1">
    <citation type="journal article" date="2009" name="Biosci. Biotechnol. Biochem.">
        <title>WeGAS: a web-based microbial genome annotation system.</title>
        <authorList>
            <person name="Lee D."/>
            <person name="Seo H."/>
            <person name="Park C."/>
            <person name="Park K."/>
        </authorList>
    </citation>
    <scope>NUCLEOTIDE SEQUENCE [LARGE SCALE GENOMIC DNA]</scope>
    <source>
        <strain evidence="9">ATCC 49049 / DSM 4359 / NBRC 107923 / NS-E</strain>
    </source>
</reference>
<dbReference type="Proteomes" id="UP000000445">
    <property type="component" value="Chromosome"/>
</dbReference>
<protein>
    <submittedName>
        <fullName evidence="8">Fumarate hydratase, N-terminal subunit</fullName>
    </submittedName>
</protein>
<keyword evidence="9" id="KW-1185">Reference proteome</keyword>
<proteinExistence type="inferred from homology"/>
<dbReference type="PANTHER" id="PTHR30389:SF17">
    <property type="entry name" value="L(+)-TARTRATE DEHYDRATASE SUBUNIT ALPHA-RELATED"/>
    <property type="match status" value="1"/>
</dbReference>
<dbReference type="eggNOG" id="COG1951">
    <property type="taxonomic scope" value="Bacteria"/>
</dbReference>
<dbReference type="InterPro" id="IPR004646">
    <property type="entry name" value="Fe-S_hydro-lyase_TtdA-typ_cat"/>
</dbReference>
<dbReference type="GO" id="GO:0046872">
    <property type="term" value="F:metal ion binding"/>
    <property type="evidence" value="ECO:0007669"/>
    <property type="project" value="UniProtKB-KW"/>
</dbReference>
<gene>
    <name evidence="8" type="ordered locus">CTN_0128</name>
</gene>
<evidence type="ECO:0000256" key="3">
    <source>
        <dbReference type="ARBA" id="ARBA00022723"/>
    </source>
</evidence>
<organism evidence="8 9">
    <name type="scientific">Thermotoga neapolitana (strain ATCC 49049 / DSM 4359 / NBRC 107923 / NS-E)</name>
    <dbReference type="NCBI Taxonomy" id="309803"/>
    <lineage>
        <taxon>Bacteria</taxon>
        <taxon>Thermotogati</taxon>
        <taxon>Thermotogota</taxon>
        <taxon>Thermotogae</taxon>
        <taxon>Thermotogales</taxon>
        <taxon>Thermotogaceae</taxon>
        <taxon>Thermotoga</taxon>
    </lineage>
</organism>